<feature type="domain" description="Phosphoribosyltransferase" evidence="2">
    <location>
        <begin position="179"/>
        <end position="236"/>
    </location>
</feature>
<dbReference type="RefSeq" id="WP_197643555.1">
    <property type="nucleotide sequence ID" value="NZ_JAEACP010000009.1"/>
</dbReference>
<dbReference type="PANTHER" id="PTHR47505">
    <property type="entry name" value="DNA UTILIZATION PROTEIN YHGH"/>
    <property type="match status" value="1"/>
</dbReference>
<dbReference type="Gene3D" id="3.40.50.2020">
    <property type="match status" value="1"/>
</dbReference>
<evidence type="ECO:0000313" key="4">
    <source>
        <dbReference type="EMBL" id="MFC3088785.1"/>
    </source>
</evidence>
<proteinExistence type="inferred from homology"/>
<comment type="similarity">
    <text evidence="1">Belongs to the ComF/GntX family.</text>
</comment>
<dbReference type="InterPro" id="IPR051910">
    <property type="entry name" value="ComF/GntX_DNA_util-trans"/>
</dbReference>
<organism evidence="4 5">
    <name type="scientific">Tabrizicola soli</name>
    <dbReference type="NCBI Taxonomy" id="2185115"/>
    <lineage>
        <taxon>Bacteria</taxon>
        <taxon>Pseudomonadati</taxon>
        <taxon>Pseudomonadota</taxon>
        <taxon>Alphaproteobacteria</taxon>
        <taxon>Rhodobacterales</taxon>
        <taxon>Paracoccaceae</taxon>
        <taxon>Tabrizicola</taxon>
    </lineage>
</organism>
<evidence type="ECO:0000259" key="2">
    <source>
        <dbReference type="Pfam" id="PF00156"/>
    </source>
</evidence>
<comment type="caution">
    <text evidence="4">The sequence shown here is derived from an EMBL/GenBank/DDBJ whole genome shotgun (WGS) entry which is preliminary data.</text>
</comment>
<sequence>MGLQAALQVIYPPQCLSCAAPVASDFGLCADCWRETPFVAGLACDQCGIPLPGGEAGEVAQCDDCIAIARPWDRGRAALVYRDNGRRLVLALKHGDRMDLARPAGGWMLKAARPILQPGMLVVPVPLHWLRLFRRRFNQAALLSGAVARGAGLDHCPDALVRQRNTGSQDGKTRDSRFANLVDAFAVPRRRMARVEGRDILLVDDVMTSGATFAAATGALVSAGARSVNVLCLARVAKDG</sequence>
<dbReference type="Pfam" id="PF18912">
    <property type="entry name" value="DZR_2"/>
    <property type="match status" value="1"/>
</dbReference>
<evidence type="ECO:0000259" key="3">
    <source>
        <dbReference type="Pfam" id="PF18912"/>
    </source>
</evidence>
<dbReference type="Proteomes" id="UP001595445">
    <property type="component" value="Unassembled WGS sequence"/>
</dbReference>
<accession>A0ABV7E373</accession>
<evidence type="ECO:0000313" key="5">
    <source>
        <dbReference type="Proteomes" id="UP001595445"/>
    </source>
</evidence>
<reference evidence="5" key="1">
    <citation type="journal article" date="2019" name="Int. J. Syst. Evol. Microbiol.">
        <title>The Global Catalogue of Microorganisms (GCM) 10K type strain sequencing project: providing services to taxonomists for standard genome sequencing and annotation.</title>
        <authorList>
            <consortium name="The Broad Institute Genomics Platform"/>
            <consortium name="The Broad Institute Genome Sequencing Center for Infectious Disease"/>
            <person name="Wu L."/>
            <person name="Ma J."/>
        </authorList>
    </citation>
    <scope>NUCLEOTIDE SEQUENCE [LARGE SCALE GENOMIC DNA]</scope>
    <source>
        <strain evidence="5">KCTC 62102</strain>
    </source>
</reference>
<dbReference type="PANTHER" id="PTHR47505:SF1">
    <property type="entry name" value="DNA UTILIZATION PROTEIN YHGH"/>
    <property type="match status" value="1"/>
</dbReference>
<dbReference type="Pfam" id="PF00156">
    <property type="entry name" value="Pribosyltran"/>
    <property type="match status" value="1"/>
</dbReference>
<dbReference type="EMBL" id="JBHRSM010000055">
    <property type="protein sequence ID" value="MFC3088785.1"/>
    <property type="molecule type" value="Genomic_DNA"/>
</dbReference>
<gene>
    <name evidence="4" type="ORF">ACFOD6_22315</name>
</gene>
<keyword evidence="5" id="KW-1185">Reference proteome</keyword>
<dbReference type="CDD" id="cd06223">
    <property type="entry name" value="PRTases_typeI"/>
    <property type="match status" value="1"/>
</dbReference>
<dbReference type="SUPFAM" id="SSF53271">
    <property type="entry name" value="PRTase-like"/>
    <property type="match status" value="1"/>
</dbReference>
<feature type="domain" description="Double zinc ribbon" evidence="3">
    <location>
        <begin position="6"/>
        <end position="65"/>
    </location>
</feature>
<dbReference type="InterPro" id="IPR029057">
    <property type="entry name" value="PRTase-like"/>
</dbReference>
<protein>
    <submittedName>
        <fullName evidence="4">ComF family protein</fullName>
    </submittedName>
</protein>
<dbReference type="InterPro" id="IPR044005">
    <property type="entry name" value="DZR_2"/>
</dbReference>
<name>A0ABV7E373_9RHOB</name>
<dbReference type="InterPro" id="IPR000836">
    <property type="entry name" value="PRTase_dom"/>
</dbReference>
<evidence type="ECO:0000256" key="1">
    <source>
        <dbReference type="ARBA" id="ARBA00008007"/>
    </source>
</evidence>